<organism evidence="1 2">
    <name type="scientific">Candidatus Saganbacteria bacterium</name>
    <dbReference type="NCBI Taxonomy" id="2575572"/>
    <lineage>
        <taxon>Bacteria</taxon>
        <taxon>Bacillati</taxon>
        <taxon>Saganbacteria</taxon>
    </lineage>
</organism>
<dbReference type="Proteomes" id="UP000488506">
    <property type="component" value="Unassembled WGS sequence"/>
</dbReference>
<protein>
    <submittedName>
        <fullName evidence="1">Uncharacterized protein</fullName>
    </submittedName>
</protein>
<name>A0A833P3G9_UNCSA</name>
<dbReference type="EMBL" id="WPAF01000004">
    <property type="protein sequence ID" value="KAF0134799.1"/>
    <property type="molecule type" value="Genomic_DNA"/>
</dbReference>
<accession>A0A833P3G9</accession>
<reference evidence="1 2" key="1">
    <citation type="submission" date="2019-12" db="EMBL/GenBank/DDBJ databases">
        <authorList>
            <person name="Wolfe R."/>
            <person name="Danczak R."/>
            <person name="Wilkins M."/>
        </authorList>
    </citation>
    <scope>NUCLEOTIDE SEQUENCE [LARGE SCALE GENOMIC DNA]</scope>
    <source>
        <strain evidence="1">X2_MaxBin.013</strain>
    </source>
</reference>
<dbReference type="AlphaFoldDB" id="A0A833P3G9"/>
<sequence>MNEKLFIFVLLIIIFIIVKQGFSLAETKPVTGNMDRSIICTAVVNAGKQPADKIFYFFSHLDKYYLELSPGHKKFQILDAQVLAKGVHIAVEENAGGQYVIHKYEVTEFILNKQIRLMSSPSIVKVGPFNIEVLTIVEFNITSDIDKEVTLVSSTLTLEFKSIASYYFAKLFRVKDVWESHLKEEMSNGMKIVESEKF</sequence>
<comment type="caution">
    <text evidence="1">The sequence shown here is derived from an EMBL/GenBank/DDBJ whole genome shotgun (WGS) entry which is preliminary data.</text>
</comment>
<gene>
    <name evidence="1" type="ORF">FD145_367</name>
</gene>
<evidence type="ECO:0000313" key="2">
    <source>
        <dbReference type="Proteomes" id="UP000488506"/>
    </source>
</evidence>
<proteinExistence type="predicted"/>
<evidence type="ECO:0000313" key="1">
    <source>
        <dbReference type="EMBL" id="KAF0134799.1"/>
    </source>
</evidence>